<dbReference type="Gene3D" id="1.10.10.10">
    <property type="entry name" value="Winged helix-like DNA-binding domain superfamily/Winged helix DNA-binding domain"/>
    <property type="match status" value="1"/>
</dbReference>
<keyword evidence="6" id="KW-1185">Reference proteome</keyword>
<accession>A0A6C2C5K5</accession>
<dbReference type="OrthoDB" id="1849040at2"/>
<name>A0A6C2C5K5_9LACO</name>
<evidence type="ECO:0000256" key="3">
    <source>
        <dbReference type="ARBA" id="ARBA00023125"/>
    </source>
</evidence>
<sequence>MNTIEISDAEWDVMRIIWTLGPSTSKEIADVLIEKKGWKTATVKTLLGRLVKKGALDTKADQHAFIYSSTVAEQTMMDQSLTQLFEHLCAMRIGQSLENNLPKLALSKKDIESLQAILAQKALTAPDEVPCNCVDNNHTCH</sequence>
<evidence type="ECO:0000256" key="2">
    <source>
        <dbReference type="ARBA" id="ARBA00023015"/>
    </source>
</evidence>
<keyword evidence="3" id="KW-0238">DNA-binding</keyword>
<dbReference type="InterPro" id="IPR036388">
    <property type="entry name" value="WH-like_DNA-bd_sf"/>
</dbReference>
<comment type="caution">
    <text evidence="5">The sequence shown here is derived from an EMBL/GenBank/DDBJ whole genome shotgun (WGS) entry which is preliminary data.</text>
</comment>
<protein>
    <submittedName>
        <fullName evidence="5">CopY/TcrY family copper transport repressor</fullName>
    </submittedName>
</protein>
<evidence type="ECO:0000313" key="6">
    <source>
        <dbReference type="Proteomes" id="UP000371977"/>
    </source>
</evidence>
<reference evidence="5 6" key="1">
    <citation type="submission" date="2019-01" db="EMBL/GenBank/DDBJ databases">
        <title>Weissella sp. nov., a novel lactic acid bacterium isolated from animal feces.</title>
        <authorList>
            <person name="Wang L.-T."/>
        </authorList>
    </citation>
    <scope>NUCLEOTIDE SEQUENCE [LARGE SCALE GENOMIC DNA]</scope>
    <source>
        <strain evidence="5 6">8H-2</strain>
    </source>
</reference>
<dbReference type="NCBIfam" id="TIGR02698">
    <property type="entry name" value="CopY_TcrY"/>
    <property type="match status" value="1"/>
</dbReference>
<evidence type="ECO:0000256" key="4">
    <source>
        <dbReference type="ARBA" id="ARBA00023163"/>
    </source>
</evidence>
<evidence type="ECO:0000313" key="5">
    <source>
        <dbReference type="EMBL" id="TYC48959.1"/>
    </source>
</evidence>
<dbReference type="SUPFAM" id="SSF46785">
    <property type="entry name" value="Winged helix' DNA-binding domain"/>
    <property type="match status" value="1"/>
</dbReference>
<dbReference type="AlphaFoldDB" id="A0A6C2C5K5"/>
<dbReference type="Proteomes" id="UP000371977">
    <property type="component" value="Unassembled WGS sequence"/>
</dbReference>
<proteinExistence type="inferred from homology"/>
<dbReference type="InterPro" id="IPR014071">
    <property type="entry name" value="Cu_transp_CopY/TcrY"/>
</dbReference>
<dbReference type="InterPro" id="IPR005650">
    <property type="entry name" value="BlaI_family"/>
</dbReference>
<comment type="similarity">
    <text evidence="1">Belongs to the BlaI transcriptional regulatory family.</text>
</comment>
<dbReference type="GO" id="GO:0045892">
    <property type="term" value="P:negative regulation of DNA-templated transcription"/>
    <property type="evidence" value="ECO:0007669"/>
    <property type="project" value="InterPro"/>
</dbReference>
<dbReference type="GO" id="GO:0003677">
    <property type="term" value="F:DNA binding"/>
    <property type="evidence" value="ECO:0007669"/>
    <property type="project" value="UniProtKB-KW"/>
</dbReference>
<keyword evidence="2" id="KW-0805">Transcription regulation</keyword>
<dbReference type="Pfam" id="PF03965">
    <property type="entry name" value="Penicillinase_R"/>
    <property type="match status" value="1"/>
</dbReference>
<dbReference type="PIRSF" id="PIRSF019455">
    <property type="entry name" value="CopR_AtkY"/>
    <property type="match status" value="1"/>
</dbReference>
<dbReference type="RefSeq" id="WP_148622821.1">
    <property type="nucleotide sequence ID" value="NZ_SDGZ01000015.1"/>
</dbReference>
<dbReference type="EMBL" id="SDGZ01000015">
    <property type="protein sequence ID" value="TYC48959.1"/>
    <property type="molecule type" value="Genomic_DNA"/>
</dbReference>
<organism evidence="5 6">
    <name type="scientific">Weissella muntiaci</name>
    <dbReference type="NCBI Taxonomy" id="2508881"/>
    <lineage>
        <taxon>Bacteria</taxon>
        <taxon>Bacillati</taxon>
        <taxon>Bacillota</taxon>
        <taxon>Bacilli</taxon>
        <taxon>Lactobacillales</taxon>
        <taxon>Lactobacillaceae</taxon>
        <taxon>Weissella</taxon>
    </lineage>
</organism>
<gene>
    <name evidence="5" type="ORF">ESZ50_06820</name>
</gene>
<evidence type="ECO:0000256" key="1">
    <source>
        <dbReference type="ARBA" id="ARBA00011046"/>
    </source>
</evidence>
<dbReference type="InterPro" id="IPR036390">
    <property type="entry name" value="WH_DNA-bd_sf"/>
</dbReference>
<keyword evidence="4" id="KW-0804">Transcription</keyword>